<dbReference type="PRINTS" id="PR00320">
    <property type="entry name" value="GPROTEINBRPT"/>
</dbReference>
<feature type="repeat" description="WD" evidence="3">
    <location>
        <begin position="946"/>
        <end position="977"/>
    </location>
</feature>
<keyword evidence="4" id="KW-0472">Membrane</keyword>
<feature type="repeat" description="WD" evidence="3">
    <location>
        <begin position="700"/>
        <end position="732"/>
    </location>
</feature>
<evidence type="ECO:0000256" key="4">
    <source>
        <dbReference type="SAM" id="Phobius"/>
    </source>
</evidence>
<dbReference type="SUPFAM" id="SSF52540">
    <property type="entry name" value="P-loop containing nucleoside triphosphate hydrolases"/>
    <property type="match status" value="1"/>
</dbReference>
<keyword evidence="1 3" id="KW-0853">WD repeat</keyword>
<evidence type="ECO:0000256" key="1">
    <source>
        <dbReference type="ARBA" id="ARBA00022574"/>
    </source>
</evidence>
<reference evidence="5 6" key="1">
    <citation type="submission" date="2012-05" db="EMBL/GenBank/DDBJ databases">
        <title>Finished chromosome of genome of Oscillatoria sp. PCC 7112.</title>
        <authorList>
            <consortium name="US DOE Joint Genome Institute"/>
            <person name="Gugger M."/>
            <person name="Coursin T."/>
            <person name="Rippka R."/>
            <person name="Tandeau De Marsac N."/>
            <person name="Huntemann M."/>
            <person name="Wei C.-L."/>
            <person name="Han J."/>
            <person name="Detter J.C."/>
            <person name="Han C."/>
            <person name="Tapia R."/>
            <person name="Davenport K."/>
            <person name="Daligault H."/>
            <person name="Erkkila T."/>
            <person name="Gu W."/>
            <person name="Munk A.C.C."/>
            <person name="Teshima H."/>
            <person name="Xu Y."/>
            <person name="Chain P."/>
            <person name="Chen A."/>
            <person name="Krypides N."/>
            <person name="Mavromatis K."/>
            <person name="Markowitz V."/>
            <person name="Szeto E."/>
            <person name="Ivanova N."/>
            <person name="Mikhailova N."/>
            <person name="Ovchinnikova G."/>
            <person name="Pagani I."/>
            <person name="Pati A."/>
            <person name="Goodwin L."/>
            <person name="Peters L."/>
            <person name="Pitluck S."/>
            <person name="Woyke T."/>
            <person name="Kerfeld C."/>
        </authorList>
    </citation>
    <scope>NUCLEOTIDE SEQUENCE [LARGE SCALE GENOMIC DNA]</scope>
    <source>
        <strain evidence="5 6">PCC 7112</strain>
    </source>
</reference>
<feature type="repeat" description="WD" evidence="3">
    <location>
        <begin position="987"/>
        <end position="1021"/>
    </location>
</feature>
<keyword evidence="2" id="KW-0677">Repeat</keyword>
<dbReference type="Gene3D" id="3.40.50.300">
    <property type="entry name" value="P-loop containing nucleotide triphosphate hydrolases"/>
    <property type="match status" value="1"/>
</dbReference>
<evidence type="ECO:0000313" key="6">
    <source>
        <dbReference type="Proteomes" id="UP000010478"/>
    </source>
</evidence>
<dbReference type="KEGG" id="oni:Osc7112_3409"/>
<dbReference type="SMART" id="SM00320">
    <property type="entry name" value="WD40"/>
    <property type="match status" value="14"/>
</dbReference>
<feature type="repeat" description="WD" evidence="3">
    <location>
        <begin position="1028"/>
        <end position="1062"/>
    </location>
</feature>
<name>K9VIJ8_9CYAN</name>
<evidence type="ECO:0000313" key="5">
    <source>
        <dbReference type="EMBL" id="AFZ07781.1"/>
    </source>
</evidence>
<dbReference type="AlphaFoldDB" id="K9VIJ8"/>
<feature type="repeat" description="WD" evidence="3">
    <location>
        <begin position="741"/>
        <end position="773"/>
    </location>
</feature>
<feature type="repeat" description="WD" evidence="3">
    <location>
        <begin position="608"/>
        <end position="642"/>
    </location>
</feature>
<keyword evidence="4" id="KW-1133">Transmembrane helix</keyword>
<dbReference type="RefSeq" id="WP_015177046.1">
    <property type="nucleotide sequence ID" value="NC_019729.1"/>
</dbReference>
<dbReference type="HOGENOM" id="CLU_003454_0_0_3"/>
<dbReference type="PANTHER" id="PTHR44019">
    <property type="entry name" value="WD REPEAT-CONTAINING PROTEIN 55"/>
    <property type="match status" value="1"/>
</dbReference>
<feature type="repeat" description="WD" evidence="3">
    <location>
        <begin position="864"/>
        <end position="896"/>
    </location>
</feature>
<dbReference type="PROSITE" id="PS00678">
    <property type="entry name" value="WD_REPEATS_1"/>
    <property type="match status" value="2"/>
</dbReference>
<feature type="repeat" description="WD" evidence="3">
    <location>
        <begin position="823"/>
        <end position="855"/>
    </location>
</feature>
<feature type="repeat" description="WD" evidence="3">
    <location>
        <begin position="654"/>
        <end position="686"/>
    </location>
</feature>
<accession>K9VIJ8</accession>
<feature type="repeat" description="WD" evidence="3">
    <location>
        <begin position="1110"/>
        <end position="1144"/>
    </location>
</feature>
<dbReference type="InterPro" id="IPR001680">
    <property type="entry name" value="WD40_rpt"/>
</dbReference>
<dbReference type="InterPro" id="IPR050505">
    <property type="entry name" value="WDR55/POC1"/>
</dbReference>
<dbReference type="InterPro" id="IPR036322">
    <property type="entry name" value="WD40_repeat_dom_sf"/>
</dbReference>
<gene>
    <name evidence="5" type="ORF">Osc7112_3409</name>
</gene>
<feature type="repeat" description="WD" evidence="3">
    <location>
        <begin position="1069"/>
        <end position="1110"/>
    </location>
</feature>
<dbReference type="CDD" id="cd00200">
    <property type="entry name" value="WD40"/>
    <property type="match status" value="2"/>
</dbReference>
<feature type="transmembrane region" description="Helical" evidence="4">
    <location>
        <begin position="469"/>
        <end position="489"/>
    </location>
</feature>
<keyword evidence="4" id="KW-0812">Transmembrane</keyword>
<dbReference type="Proteomes" id="UP000010478">
    <property type="component" value="Chromosome"/>
</dbReference>
<dbReference type="EMBL" id="CP003614">
    <property type="protein sequence ID" value="AFZ07781.1"/>
    <property type="molecule type" value="Genomic_DNA"/>
</dbReference>
<dbReference type="Gene3D" id="2.130.10.10">
    <property type="entry name" value="YVTN repeat-like/Quinoprotein amine dehydrogenase"/>
    <property type="match status" value="5"/>
</dbReference>
<dbReference type="Pfam" id="PF00400">
    <property type="entry name" value="WD40"/>
    <property type="match status" value="14"/>
</dbReference>
<dbReference type="eggNOG" id="COG2319">
    <property type="taxonomic scope" value="Bacteria"/>
</dbReference>
<dbReference type="InterPro" id="IPR015943">
    <property type="entry name" value="WD40/YVTN_repeat-like_dom_sf"/>
</dbReference>
<dbReference type="PROSITE" id="PS50082">
    <property type="entry name" value="WD_REPEATS_2"/>
    <property type="match status" value="14"/>
</dbReference>
<dbReference type="STRING" id="179408.Osc7112_3409"/>
<dbReference type="OrthoDB" id="434800at2"/>
<feature type="repeat" description="WD" evidence="3">
    <location>
        <begin position="905"/>
        <end position="936"/>
    </location>
</feature>
<dbReference type="InterPro" id="IPR020472">
    <property type="entry name" value="WD40_PAC1"/>
</dbReference>
<dbReference type="PATRIC" id="fig|179408.3.peg.4194"/>
<protein>
    <submittedName>
        <fullName evidence="5">WD-40 repeat-containing protein</fullName>
    </submittedName>
</protein>
<dbReference type="PANTHER" id="PTHR44019:SF8">
    <property type="entry name" value="POC1 CENTRIOLAR PROTEIN HOMOLOG"/>
    <property type="match status" value="1"/>
</dbReference>
<sequence>MNNYQYQIGGSLANDAPTYVVRETDCELYEALKAGEFCYVLNSRQMGKSSLLVRTLHRLQAEGFQCSTIDMTRIGSENITPLQWYKGIVGDLGRSFNLLGKVNLKTWWQEQEEVSLLQRLSQFIEEVLLARFPKERILIFVDEIDSILSLDFPVDDFFALIRYCYNQRAINPEYNRITFAIFGVATPSDLTADKKRTPFNIGRAIDLSGFSLEEAQPLAKGLENVINNPQAVIKEILAWTGGQPFLTQKLCVLVVRTAKESRSSNLTIPPGTEGFFVESVVKRHIIHNWESQDEPEHLKTIRDRILRNEQRAGRLLGIYQQILQGVAVPTDDSRDQIELLLSGLVIKQAGLLKVKNRIYQEVVNREWVEKQLRELRPYSQTFEAWIASKQTDSSRLVRGQALTDAQIWAQGKSLSDLDYQFLAASAETDRREVQQSLEAERVKEVEARLAVEQMRLIQEKKAAKRQRKLLFSVSMALLLACGLGVTSYFQYRRAVISEREARLSEIKALVSSSEGLFASNRRLDALIEAIKAERRLQSLDKIDKKIENQAIDVLRQAVYEAAEYNRLSGHKAAVIGIDISRDSKFIASTSVDKTIKLWRRDGTQIATLKGHQAIVRSVKFSPDGQFIASGSDDGTVKLWKLDRAGTGALPLRTFQGHTAGIWTVAFSPDGQTIASASMDKTVKLWNKDGAGTGALPLRTLQGHTAGVPSVAFSPDGQTIVTASGDKTVKLWNKDGKLLRTFLGHTSVVSAVAFSPDGQIVASGSADKTVKLWNKNGTLLRTLEGHSAVVSGVVFSPDGQTVASASRDQTVKLWNVDGTERTTLRGHTAAIWGIAWSPDGSFIASAGAENRVRLWQSQNPLRTMITAHKAGILAIALSSDSSTIATGSEDGTTKLWSRQGKLLRTFTVENAAIYAAAMSGDGKLIASGRNDNKVNIWTRNGKAIATLVGHNATVMGLAFSPDGQIIASGSQDNTIKLWRPDGTLLHTMTGHHAPIWQVVFSPDSQLIASAGGDGTVKLWKLDGTLVRTFQGHTAAVWRVAFSPDGKFLASGSGDNTIKLWTVDGKLLRSLEGHLAAVWGVAFSPDGNIIASGSVDNTLKFWKFDGTQLTTLRGNSAAIRGVAYSGDGSFVASVSEDNTLILWDVERVLKVDLLADGCDRVRDYLRTNADVKEEDRHLCDRIKTE</sequence>
<organism evidence="5 6">
    <name type="scientific">Phormidium nigroviride PCC 7112</name>
    <dbReference type="NCBI Taxonomy" id="179408"/>
    <lineage>
        <taxon>Bacteria</taxon>
        <taxon>Bacillati</taxon>
        <taxon>Cyanobacteriota</taxon>
        <taxon>Cyanophyceae</taxon>
        <taxon>Oscillatoriophycideae</taxon>
        <taxon>Oscillatoriales</taxon>
        <taxon>Oscillatoriaceae</taxon>
        <taxon>Phormidium</taxon>
    </lineage>
</organism>
<dbReference type="Pfam" id="PF14516">
    <property type="entry name" value="AAA_35"/>
    <property type="match status" value="1"/>
</dbReference>
<evidence type="ECO:0000256" key="3">
    <source>
        <dbReference type="PROSITE-ProRule" id="PRU00221"/>
    </source>
</evidence>
<keyword evidence="6" id="KW-1185">Reference proteome</keyword>
<feature type="repeat" description="WD" evidence="3">
    <location>
        <begin position="782"/>
        <end position="823"/>
    </location>
</feature>
<feature type="repeat" description="WD" evidence="3">
    <location>
        <begin position="567"/>
        <end position="598"/>
    </location>
</feature>
<evidence type="ECO:0000256" key="2">
    <source>
        <dbReference type="ARBA" id="ARBA00022737"/>
    </source>
</evidence>
<dbReference type="PROSITE" id="PS50294">
    <property type="entry name" value="WD_REPEATS_REGION"/>
    <property type="match status" value="13"/>
</dbReference>
<dbReference type="InterPro" id="IPR019775">
    <property type="entry name" value="WD40_repeat_CS"/>
</dbReference>
<dbReference type="SUPFAM" id="SSF50978">
    <property type="entry name" value="WD40 repeat-like"/>
    <property type="match status" value="3"/>
</dbReference>
<dbReference type="InterPro" id="IPR027417">
    <property type="entry name" value="P-loop_NTPase"/>
</dbReference>
<proteinExistence type="predicted"/>